<evidence type="ECO:0000256" key="6">
    <source>
        <dbReference type="ARBA" id="ARBA00023136"/>
    </source>
</evidence>
<name>K6YAB3_9ALTE</name>
<sequence length="214" mass="24495">MANEAICHIVFAMDMTKLGVAESGHKIPSNYSIFKRVANLTLLIVAAAICVNIWLLNTEQSQNWHNNQASQLGRSLAKYTADIIAPHLQEQQNTQILNYLDLLTKDSHVAGVSVYNRRGEVIESNEQNSSVLANFLIEDDFPLVFVEEIVLDDKILGYIRLMLDEKQVMLFHAEYQNQIYKQLLVLMLLAGLVGLLITRAYYKVRFRHYQKVKK</sequence>
<evidence type="ECO:0000256" key="3">
    <source>
        <dbReference type="ARBA" id="ARBA00022475"/>
    </source>
</evidence>
<keyword evidence="9" id="KW-1185">Reference proteome</keyword>
<keyword evidence="6 7" id="KW-0472">Membrane</keyword>
<keyword evidence="5 7" id="KW-1133">Transmembrane helix</keyword>
<feature type="transmembrane region" description="Helical" evidence="7">
    <location>
        <begin position="37"/>
        <end position="56"/>
    </location>
</feature>
<keyword evidence="3" id="KW-1003">Cell membrane</keyword>
<dbReference type="GO" id="GO:0005886">
    <property type="term" value="C:plasma membrane"/>
    <property type="evidence" value="ECO:0007669"/>
    <property type="project" value="UniProtKB-SubCell"/>
</dbReference>
<dbReference type="Proteomes" id="UP000006334">
    <property type="component" value="Unassembled WGS sequence"/>
</dbReference>
<organism evidence="8 9">
    <name type="scientific">Aliiglaciecola lipolytica E3</name>
    <dbReference type="NCBI Taxonomy" id="1127673"/>
    <lineage>
        <taxon>Bacteria</taxon>
        <taxon>Pseudomonadati</taxon>
        <taxon>Pseudomonadota</taxon>
        <taxon>Gammaproteobacteria</taxon>
        <taxon>Alteromonadales</taxon>
        <taxon>Alteromonadaceae</taxon>
        <taxon>Aliiglaciecola</taxon>
    </lineage>
</organism>
<reference evidence="8 9" key="1">
    <citation type="journal article" date="2017" name="Antonie Van Leeuwenhoek">
        <title>Rhizobium rhizosphaerae sp. nov., a novel species isolated from rice rhizosphere.</title>
        <authorList>
            <person name="Zhao J.J."/>
            <person name="Zhang J."/>
            <person name="Zhang R.J."/>
            <person name="Zhang C.W."/>
            <person name="Yin H.Q."/>
            <person name="Zhang X.X."/>
        </authorList>
    </citation>
    <scope>NUCLEOTIDE SEQUENCE [LARGE SCALE GENOMIC DNA]</scope>
    <source>
        <strain evidence="8 9">E3</strain>
    </source>
</reference>
<evidence type="ECO:0000256" key="7">
    <source>
        <dbReference type="SAM" id="Phobius"/>
    </source>
</evidence>
<evidence type="ECO:0000256" key="5">
    <source>
        <dbReference type="ARBA" id="ARBA00022989"/>
    </source>
</evidence>
<evidence type="ECO:0000256" key="4">
    <source>
        <dbReference type="ARBA" id="ARBA00022692"/>
    </source>
</evidence>
<evidence type="ECO:0000313" key="8">
    <source>
        <dbReference type="EMBL" id="GAC15132.1"/>
    </source>
</evidence>
<gene>
    <name evidence="8" type="primary">smp</name>
    <name evidence="8" type="ORF">GLIP_2506</name>
</gene>
<evidence type="ECO:0000313" key="9">
    <source>
        <dbReference type="Proteomes" id="UP000006334"/>
    </source>
</evidence>
<dbReference type="eggNOG" id="COG3726">
    <property type="taxonomic scope" value="Bacteria"/>
</dbReference>
<dbReference type="InterPro" id="IPR019305">
    <property type="entry name" value="Uncharacterised_Smp"/>
</dbReference>
<dbReference type="Pfam" id="PF10144">
    <property type="entry name" value="SMP_2"/>
    <property type="match status" value="1"/>
</dbReference>
<comment type="caution">
    <text evidence="8">The sequence shown here is derived from an EMBL/GenBank/DDBJ whole genome shotgun (WGS) entry which is preliminary data.</text>
</comment>
<proteinExistence type="inferred from homology"/>
<dbReference type="AlphaFoldDB" id="K6YAB3"/>
<comment type="similarity">
    <text evidence="2">Belongs to the Smp family.</text>
</comment>
<comment type="subcellular location">
    <subcellularLocation>
        <location evidence="1">Cell membrane</location>
    </subcellularLocation>
</comment>
<evidence type="ECO:0000256" key="1">
    <source>
        <dbReference type="ARBA" id="ARBA00004236"/>
    </source>
</evidence>
<feature type="transmembrane region" description="Helical" evidence="7">
    <location>
        <begin position="179"/>
        <end position="202"/>
    </location>
</feature>
<evidence type="ECO:0000256" key="2">
    <source>
        <dbReference type="ARBA" id="ARBA00005362"/>
    </source>
</evidence>
<protein>
    <submittedName>
        <fullName evidence="8">Membrane protein</fullName>
    </submittedName>
</protein>
<keyword evidence="4 7" id="KW-0812">Transmembrane</keyword>
<dbReference type="EMBL" id="BAEN01000049">
    <property type="protein sequence ID" value="GAC15132.1"/>
    <property type="molecule type" value="Genomic_DNA"/>
</dbReference>
<accession>K6YAB3</accession>